<accession>A0ABU7LVC9</accession>
<evidence type="ECO:0000259" key="1">
    <source>
        <dbReference type="Pfam" id="PF19780"/>
    </source>
</evidence>
<organism evidence="2 3">
    <name type="scientific">Hyphobacterium marinum</name>
    <dbReference type="NCBI Taxonomy" id="3116574"/>
    <lineage>
        <taxon>Bacteria</taxon>
        <taxon>Pseudomonadati</taxon>
        <taxon>Pseudomonadota</taxon>
        <taxon>Alphaproteobacteria</taxon>
        <taxon>Maricaulales</taxon>
        <taxon>Maricaulaceae</taxon>
        <taxon>Hyphobacterium</taxon>
    </lineage>
</organism>
<dbReference type="InterPro" id="IPR046232">
    <property type="entry name" value="DUF6265"/>
</dbReference>
<dbReference type="EMBL" id="JAZDRO010000001">
    <property type="protein sequence ID" value="MEE2565508.1"/>
    <property type="molecule type" value="Genomic_DNA"/>
</dbReference>
<dbReference type="Pfam" id="PF19780">
    <property type="entry name" value="DUF6265"/>
    <property type="match status" value="1"/>
</dbReference>
<proteinExistence type="predicted"/>
<evidence type="ECO:0000313" key="3">
    <source>
        <dbReference type="Proteomes" id="UP001310692"/>
    </source>
</evidence>
<protein>
    <submittedName>
        <fullName evidence="2">DUF6265 family protein</fullName>
    </submittedName>
</protein>
<feature type="domain" description="DUF6265" evidence="1">
    <location>
        <begin position="2"/>
        <end position="72"/>
    </location>
</feature>
<reference evidence="2 3" key="1">
    <citation type="submission" date="2024-01" db="EMBL/GenBank/DDBJ databases">
        <title>Hyphobacterium bacterium isolated from marine sediment.</title>
        <authorList>
            <person name="Zhao S."/>
        </authorList>
    </citation>
    <scope>NUCLEOTIDE SEQUENCE [LARGE SCALE GENOMIC DNA]</scope>
    <source>
        <strain evidence="2 3">Y60-23</strain>
    </source>
</reference>
<gene>
    <name evidence="2" type="ORF">V0U35_02350</name>
</gene>
<keyword evidence="3" id="KW-1185">Reference proteome</keyword>
<dbReference type="RefSeq" id="WP_330195043.1">
    <property type="nucleotide sequence ID" value="NZ_JAZDRO010000001.1"/>
</dbReference>
<comment type="caution">
    <text evidence="2">The sequence shown here is derived from an EMBL/GenBank/DDBJ whole genome shotgun (WGS) entry which is preliminary data.</text>
</comment>
<evidence type="ECO:0000313" key="2">
    <source>
        <dbReference type="EMBL" id="MEE2565508.1"/>
    </source>
</evidence>
<name>A0ABU7LVC9_9PROT</name>
<dbReference type="Proteomes" id="UP001310692">
    <property type="component" value="Unassembled WGS sequence"/>
</dbReference>
<sequence>MVEDSWTSDEGHLLLGTNRTFVDGEVRAFEFLRIAYSDAGEGEYCAQPGGGAATCFALVESGDGFAIFENPDPRRPPAHPLCVRR</sequence>